<dbReference type="CDD" id="cd06257">
    <property type="entry name" value="DnaJ"/>
    <property type="match status" value="1"/>
</dbReference>
<dbReference type="InterPro" id="IPR001623">
    <property type="entry name" value="DnaJ_domain"/>
</dbReference>
<dbReference type="SUPFAM" id="SSF56112">
    <property type="entry name" value="Protein kinase-like (PK-like)"/>
    <property type="match status" value="1"/>
</dbReference>
<evidence type="ECO:0000259" key="1">
    <source>
        <dbReference type="PROSITE" id="PS50011"/>
    </source>
</evidence>
<dbReference type="InterPro" id="IPR011009">
    <property type="entry name" value="Kinase-like_dom_sf"/>
</dbReference>
<dbReference type="InterPro" id="IPR000719">
    <property type="entry name" value="Prot_kinase_dom"/>
</dbReference>
<dbReference type="SUPFAM" id="SSF46565">
    <property type="entry name" value="Chaperone J-domain"/>
    <property type="match status" value="1"/>
</dbReference>
<reference evidence="2 3" key="1">
    <citation type="journal article" date="2016" name="Nat. Commun.">
        <title>Thousands of microbial genomes shed light on interconnected biogeochemical processes in an aquifer system.</title>
        <authorList>
            <person name="Anantharaman K."/>
            <person name="Brown C.T."/>
            <person name="Hug L.A."/>
            <person name="Sharon I."/>
            <person name="Castelle C.J."/>
            <person name="Probst A.J."/>
            <person name="Thomas B.C."/>
            <person name="Singh A."/>
            <person name="Wilkins M.J."/>
            <person name="Karaoz U."/>
            <person name="Brodie E.L."/>
            <person name="Williams K.H."/>
            <person name="Hubbard S.S."/>
            <person name="Banfield J.F."/>
        </authorList>
    </citation>
    <scope>NUCLEOTIDE SEQUENCE [LARGE SCALE GENOMIC DNA]</scope>
</reference>
<dbReference type="AlphaFoldDB" id="A0A1F6DED0"/>
<sequence>MSDAIRAVASQLKSATTYAAIFGPLPQGDLKGKQKALKKQFHLLARMVHPDYANGHERIANETFQVLNEMHARAEEALMVGTYDSSFVSAKPSDDTELTSANGAYRLAKDTFRTGDFAAIYHGTLVGQNRSVLAKIALEPALNSWLEREAMILARFRDAKSGNPVVGIRKFVPDLIDTFLIGGPGGTRYRVNILGIREGFVSVADIIQAYPAGLNPAEAAWVARRIIAQALAASMAGVVHGAITPDHVLVDPQTHEPMHIGWAHAIDDPARKGGRITHVIDRWRDFYPPEVFDKKTPDHRTDLYMAGKTIVNLLGGDVKRNTLPASVPDEMKRVILRLVEKTPDRRPRDGKAYLDEFTRVVRKIWGKAYLPLTMPVR</sequence>
<proteinExistence type="predicted"/>
<gene>
    <name evidence="2" type="ORF">A2765_04145</name>
</gene>
<accession>A0A1F6DED0</accession>
<evidence type="ECO:0000313" key="3">
    <source>
        <dbReference type="Proteomes" id="UP000176377"/>
    </source>
</evidence>
<dbReference type="EMBL" id="MFLA01000016">
    <property type="protein sequence ID" value="OGG59751.1"/>
    <property type="molecule type" value="Genomic_DNA"/>
</dbReference>
<comment type="caution">
    <text evidence="2">The sequence shown here is derived from an EMBL/GenBank/DDBJ whole genome shotgun (WGS) entry which is preliminary data.</text>
</comment>
<evidence type="ECO:0000313" key="2">
    <source>
        <dbReference type="EMBL" id="OGG59751.1"/>
    </source>
</evidence>
<organism evidence="2 3">
    <name type="scientific">Candidatus Kaiserbacteria bacterium RIFCSPHIGHO2_01_FULL_56_24</name>
    <dbReference type="NCBI Taxonomy" id="1798487"/>
    <lineage>
        <taxon>Bacteria</taxon>
        <taxon>Candidatus Kaiseribacteriota</taxon>
    </lineage>
</organism>
<dbReference type="GO" id="GO:0004672">
    <property type="term" value="F:protein kinase activity"/>
    <property type="evidence" value="ECO:0007669"/>
    <property type="project" value="InterPro"/>
</dbReference>
<dbReference type="Gene3D" id="1.10.510.10">
    <property type="entry name" value="Transferase(Phosphotransferase) domain 1"/>
    <property type="match status" value="1"/>
</dbReference>
<dbReference type="GO" id="GO:0005524">
    <property type="term" value="F:ATP binding"/>
    <property type="evidence" value="ECO:0007669"/>
    <property type="project" value="InterPro"/>
</dbReference>
<dbReference type="InterPro" id="IPR036869">
    <property type="entry name" value="J_dom_sf"/>
</dbReference>
<feature type="domain" description="Protein kinase" evidence="1">
    <location>
        <begin position="106"/>
        <end position="377"/>
    </location>
</feature>
<dbReference type="Proteomes" id="UP000176377">
    <property type="component" value="Unassembled WGS sequence"/>
</dbReference>
<name>A0A1F6DED0_9BACT</name>
<protein>
    <recommendedName>
        <fullName evidence="1">Protein kinase domain-containing protein</fullName>
    </recommendedName>
</protein>
<dbReference type="PROSITE" id="PS50011">
    <property type="entry name" value="PROTEIN_KINASE_DOM"/>
    <property type="match status" value="1"/>
</dbReference>